<dbReference type="Proteomes" id="UP000224634">
    <property type="component" value="Unassembled WGS sequence"/>
</dbReference>
<evidence type="ECO:0000313" key="2">
    <source>
        <dbReference type="Proteomes" id="UP000224634"/>
    </source>
</evidence>
<dbReference type="InterPro" id="IPR011012">
    <property type="entry name" value="Longin-like_dom_sf"/>
</dbReference>
<reference evidence="1 2" key="1">
    <citation type="submission" date="2017-10" db="EMBL/GenBank/DDBJ databases">
        <title>Comparative genomics in systemic dimorphic fungi from Ajellomycetaceae.</title>
        <authorList>
            <person name="Munoz J.F."/>
            <person name="Mcewen J.G."/>
            <person name="Clay O.K."/>
            <person name="Cuomo C.A."/>
        </authorList>
    </citation>
    <scope>NUCLEOTIDE SEQUENCE [LARGE SCALE GENOMIC DNA]</scope>
    <source>
        <strain evidence="1 2">UAMH7299</strain>
    </source>
</reference>
<dbReference type="Gene3D" id="3.30.450.70">
    <property type="match status" value="1"/>
</dbReference>
<dbReference type="OrthoDB" id="18320at2759"/>
<evidence type="ECO:0000313" key="1">
    <source>
        <dbReference type="EMBL" id="PGH17971.1"/>
    </source>
</evidence>
<gene>
    <name evidence="1" type="ORF">AJ80_04592</name>
</gene>
<name>A0A2B7YA87_POLH7</name>
<dbReference type="InterPro" id="IPR006722">
    <property type="entry name" value="Sedlin"/>
</dbReference>
<organism evidence="1 2">
    <name type="scientific">Polytolypa hystricis (strain UAMH7299)</name>
    <dbReference type="NCBI Taxonomy" id="1447883"/>
    <lineage>
        <taxon>Eukaryota</taxon>
        <taxon>Fungi</taxon>
        <taxon>Dikarya</taxon>
        <taxon>Ascomycota</taxon>
        <taxon>Pezizomycotina</taxon>
        <taxon>Eurotiomycetes</taxon>
        <taxon>Eurotiomycetidae</taxon>
        <taxon>Onygenales</taxon>
        <taxon>Onygenales incertae sedis</taxon>
        <taxon>Polytolypa</taxon>
    </lineage>
</organism>
<dbReference type="Pfam" id="PF04628">
    <property type="entry name" value="Sedlin_N"/>
    <property type="match status" value="1"/>
</dbReference>
<sequence length="175" mass="19496">MSSPSIACIAVVGKLNTPLHVSVFPPHLDVTLEFTRLLNSCLDIFEIRRKHKSVEQDMGLLHAFEERLSAYGWLSNTDSKFVIIVDMEGQQIPDNPGRNRASLVGLRDSDLKPAFRALQSAYVKLLQNPFYNPDDDAPIAKTTMNSSGNLSTANNQFINEVKRIGKIWTPGITNI</sequence>
<dbReference type="GO" id="GO:0005737">
    <property type="term" value="C:cytoplasm"/>
    <property type="evidence" value="ECO:0007669"/>
    <property type="project" value="GOC"/>
</dbReference>
<evidence type="ECO:0008006" key="3">
    <source>
        <dbReference type="Google" id="ProtNLM"/>
    </source>
</evidence>
<protein>
    <recommendedName>
        <fullName evidence="3">Sedlin</fullName>
    </recommendedName>
</protein>
<accession>A0A2B7YA87</accession>
<dbReference type="GO" id="GO:0006888">
    <property type="term" value="P:endoplasmic reticulum to Golgi vesicle-mediated transport"/>
    <property type="evidence" value="ECO:0007669"/>
    <property type="project" value="InterPro"/>
</dbReference>
<dbReference type="SUPFAM" id="SSF64356">
    <property type="entry name" value="SNARE-like"/>
    <property type="match status" value="1"/>
</dbReference>
<dbReference type="AlphaFoldDB" id="A0A2B7YA87"/>
<comment type="caution">
    <text evidence="1">The sequence shown here is derived from an EMBL/GenBank/DDBJ whole genome shotgun (WGS) entry which is preliminary data.</text>
</comment>
<keyword evidence="2" id="KW-1185">Reference proteome</keyword>
<dbReference type="EMBL" id="PDNA01000060">
    <property type="protein sequence ID" value="PGH17971.1"/>
    <property type="molecule type" value="Genomic_DNA"/>
</dbReference>
<dbReference type="STRING" id="1447883.A0A2B7YA87"/>
<proteinExistence type="predicted"/>
<dbReference type="PANTHER" id="PTHR12403">
    <property type="entry name" value="TRAFFICKING PROTEIN PARTICLE COMPLEX SUBUNIT 2"/>
    <property type="match status" value="1"/>
</dbReference>